<feature type="compositionally biased region" description="Basic and acidic residues" evidence="3">
    <location>
        <begin position="1191"/>
        <end position="1201"/>
    </location>
</feature>
<feature type="region of interest" description="Disordered" evidence="3">
    <location>
        <begin position="1262"/>
        <end position="1281"/>
    </location>
</feature>
<dbReference type="RefSeq" id="WP_126351525.1">
    <property type="nucleotide sequence ID" value="NZ_RXPE01000005.1"/>
</dbReference>
<protein>
    <submittedName>
        <fullName evidence="6">Phage tail tape measure protein</fullName>
    </submittedName>
</protein>
<organism evidence="6 7">
    <name type="scientific">Deinococcus radiophilus</name>
    <dbReference type="NCBI Taxonomy" id="32062"/>
    <lineage>
        <taxon>Bacteria</taxon>
        <taxon>Thermotogati</taxon>
        <taxon>Deinococcota</taxon>
        <taxon>Deinococci</taxon>
        <taxon>Deinococcales</taxon>
        <taxon>Deinococcaceae</taxon>
        <taxon>Deinococcus</taxon>
    </lineage>
</organism>
<keyword evidence="7" id="KW-1185">Reference proteome</keyword>
<reference evidence="6 7" key="1">
    <citation type="submission" date="2018-12" db="EMBL/GenBank/DDBJ databases">
        <title>Deinococcus radiophilus ATCC 27603 genome sequencing and assembly.</title>
        <authorList>
            <person name="Maclea K.S."/>
            <person name="Maynard C.R."/>
        </authorList>
    </citation>
    <scope>NUCLEOTIDE SEQUENCE [LARGE SCALE GENOMIC DNA]</scope>
    <source>
        <strain evidence="6 7">ATCC 27603</strain>
    </source>
</reference>
<proteinExistence type="predicted"/>
<dbReference type="NCBIfam" id="TIGR01760">
    <property type="entry name" value="tape_meas_TP901"/>
    <property type="match status" value="1"/>
</dbReference>
<feature type="domain" description="Phage tail tape measure protein" evidence="5">
    <location>
        <begin position="449"/>
        <end position="626"/>
    </location>
</feature>
<dbReference type="EMBL" id="RXPE01000005">
    <property type="protein sequence ID" value="RTR29071.1"/>
    <property type="molecule type" value="Genomic_DNA"/>
</dbReference>
<feature type="transmembrane region" description="Helical" evidence="4">
    <location>
        <begin position="386"/>
        <end position="410"/>
    </location>
</feature>
<feature type="transmembrane region" description="Helical" evidence="4">
    <location>
        <begin position="353"/>
        <end position="374"/>
    </location>
</feature>
<evidence type="ECO:0000313" key="7">
    <source>
        <dbReference type="Proteomes" id="UP000277766"/>
    </source>
</evidence>
<evidence type="ECO:0000256" key="2">
    <source>
        <dbReference type="SAM" id="Coils"/>
    </source>
</evidence>
<dbReference type="OrthoDB" id="63786at2"/>
<feature type="region of interest" description="Disordered" evidence="3">
    <location>
        <begin position="1058"/>
        <end position="1082"/>
    </location>
</feature>
<evidence type="ECO:0000256" key="1">
    <source>
        <dbReference type="ARBA" id="ARBA00022612"/>
    </source>
</evidence>
<feature type="region of interest" description="Disordered" evidence="3">
    <location>
        <begin position="1191"/>
        <end position="1210"/>
    </location>
</feature>
<keyword evidence="4" id="KW-0472">Membrane</keyword>
<dbReference type="PANTHER" id="PTHR37813">
    <property type="entry name" value="FELS-2 PROPHAGE PROTEIN"/>
    <property type="match status" value="1"/>
</dbReference>
<feature type="compositionally biased region" description="Polar residues" evidence="3">
    <location>
        <begin position="1058"/>
        <end position="1073"/>
    </location>
</feature>
<evidence type="ECO:0000313" key="6">
    <source>
        <dbReference type="EMBL" id="RTR29071.1"/>
    </source>
</evidence>
<evidence type="ECO:0000259" key="5">
    <source>
        <dbReference type="Pfam" id="PF10145"/>
    </source>
</evidence>
<dbReference type="Pfam" id="PF10145">
    <property type="entry name" value="PhageMin_Tail"/>
    <property type="match status" value="1"/>
</dbReference>
<sequence>MTGIKLGDFTVGIIPEVSPAQLRAELQQGEQLAKRMPLRVPIKLDDASLKSETRRLTAELQKGAVLKIKLDSSAMPAELKRIQQQLGSVASIRVQVKDSGRALNDLRQMDNLVKSLGSRMQYRVTVNTSALEAVHSRINTQVQQLTALLAQLRAAGGGNGGAGAGRGTPGSALPAGTANTIREIERLNNLWQRGQINAENYNSALTAMQSRLQAAAQGATRGSAEFAQIDRALTRVTTSLRSINTDSLVRIRADASALRLAFDSATAGVQRNSAGFRQAAQTYSQGAQQLEARLQSLTRQAQLTPQQLRQVNQQLAQLAREQNTIAGRVNHAGLSGNIVNAGGALGQGAGAGLTMMGGGLGMVAAQGAMVAAAMNSIYQSSGKAGLALGGVGLAAIGAVGALGSLGTVGLSEVKKVETATNILKANGAPNIEAFQGQLEDLKESLGGVGDSFTKGDFGLATADIVKAGVESADALTLMTSSTKLAAAEQINLTEASGLLLKNLRQYDYEVGDAARVGDMLAMAGNAAAGTAYDLSVGLGIVGGTGKQAKLEMYDLLGMLVELDNKGMSAADVGANGLRAALSALSDITKKGQVTLGDLTIAMVDAEGKARPAGDILKDLGEKMRGMGVYVNKTTGELDGNGEAMQTVSSLMDNRAAAAVINLTGDWEKWSQQIKDSGGYLDEYANTMQEGVEPALKGLKNAWADTGAEFAKSFAGPLTTFLNETLNPFVKKLGEMFEILGKGNKAEIMASLQITPEDNGTAQILKVLTAGAYTVADFVGSGGLLGNPQDLENQAVNAYRASRGLPPLGANAGQVGAGVLNGSNGPMGQQASQAFTYGFISNLKDTFRRDPRVGSDCAIIAYEILNAIGAEIKGTAVQNAWVPTLEANAKASGFERVQGGPQAMRPGDLIIIPSATSGSGKHAMVFAGWHNGKAMVIHNPGTQRNGQDGITTVYAGGAELANAAVYRAPVSPFTGGFQPPTAGNRTFSESGAVDPYASGGRGRSVSPTGGRTPEQRAQDLYDQLKEAEASRNAGYIALVNKKVRDFVAEGYSELWDATKTANKSSGRSSSQQTPMEREQAAQAEARAMDLLEGQLRNATTDRLREIVGSDVGPNLSLAKWELAGKILEERETGRPASRDQTPAERQAADRARQQLEANIRNKSDAQLAVLVGGTVGQNGLTYETWELAVREQEGRRTGKRPAELTPLQREQQQQRQAVRTERLQNNIRAASPERLQEIVAGGVTPEISLEHWEMARDEIKRRGEVADREEEKRAKDAEKRAERVAEATEQAQRQMTGYTVGQAQARAEVEQGNLDRFLAGQRAALDAAGEDSAERLRILEEGADEELTIRTNLLTAQLIAGKRANEQTRQNALDGIPEDAPEELRKELEAAINAAFDTENTRLYTAYADGLLEATRTVEKGVSEATKSRTADLARESKAVRDTVEGYEDLARNAQATINAGQWDEDAARDYARSLRALGEAADEAGIAQNTLVVGAQAAAELLGNTAQAGSDAAATWLGAAAAEIAVAGRLVQQGDTLGAVMGLENLITLLEEGPQTDATRKAISLLNDELERMRLNMSDGDWTGIVNTLAAIREGPEESAVAALPSAEDRARQQPTEMDRVLGRGEAQAGDDQAALQQYGLDREKVRWTEEKAEALRKMTAAELAQRRAELERIGDSRALLELQMIDTLETERATTATDLLASAKAELDGLNKVSIPSWEALADKLEEQAELGGKNAEKLRELAAALREAGQASQSLEQLTTTLQEIQRGLDFAGDLFTKMNGGEMNWGTAAMNWASGGITAFTQYMSGDIAGAVMTSINMIGDLGQAIMDLSPAFREWKTQMLEVAQTQREALGLNTGGFISPWQKQLEEDAAAREKQANAGFWQRVSWSLFGGAPKVMKTESAKLLAELQTIFAELGSGMANIFSSSMESAFLEGDMTRWAENFDKTFDEMVGKLIIKTMVEAAIQQGAVANDLAALTKAIQEQRYGDIPSILTSIKSNARLALQPIADVAPSLPGFGSGRTDEQGRPLEGDLFGAAPSIQLGIPRIEVQLPAVMQQGMTDFAASVPEFRAGARELLLGAQELRAALRGNGNPPALTGLGAMT</sequence>
<dbReference type="PANTHER" id="PTHR37813:SF1">
    <property type="entry name" value="FELS-2 PROPHAGE PROTEIN"/>
    <property type="match status" value="1"/>
</dbReference>
<evidence type="ECO:0000256" key="3">
    <source>
        <dbReference type="SAM" id="MobiDB-lite"/>
    </source>
</evidence>
<keyword evidence="2" id="KW-0175">Coiled coil</keyword>
<dbReference type="Proteomes" id="UP000277766">
    <property type="component" value="Unassembled WGS sequence"/>
</dbReference>
<accession>A0A431W0N6</accession>
<evidence type="ECO:0000256" key="4">
    <source>
        <dbReference type="SAM" id="Phobius"/>
    </source>
</evidence>
<keyword evidence="4" id="KW-0812">Transmembrane</keyword>
<keyword evidence="4" id="KW-1133">Transmembrane helix</keyword>
<name>A0A431W0N6_9DEIO</name>
<comment type="caution">
    <text evidence="6">The sequence shown here is derived from an EMBL/GenBank/DDBJ whole genome shotgun (WGS) entry which is preliminary data.</text>
</comment>
<feature type="region of interest" description="Disordered" evidence="3">
    <location>
        <begin position="976"/>
        <end position="1014"/>
    </location>
</feature>
<gene>
    <name evidence="6" type="ORF">EJ104_04295</name>
</gene>
<keyword evidence="1" id="KW-1188">Viral release from host cell</keyword>
<dbReference type="InterPro" id="IPR010090">
    <property type="entry name" value="Phage_tape_meas"/>
</dbReference>
<feature type="coiled-coil region" evidence="2">
    <location>
        <begin position="1723"/>
        <end position="1760"/>
    </location>
</feature>
<feature type="region of interest" description="Disordered" evidence="3">
    <location>
        <begin position="1128"/>
        <end position="1151"/>
    </location>
</feature>